<dbReference type="AlphaFoldDB" id="F8Q6G1"/>
<proteinExistence type="predicted"/>
<sequence>MPEPMSWPADIIRHLLEPLDSDQTVVDLPPCDPTTLHSFYKLGQSFCDGFSTCSANDVDTFLDLAYTKMSSMSQADSYCWRRLYTDACILRSLANLLDTTSVNESVASESIAKLDRAIIIAGAPGIGRLELIHNIIQQIQSQYLASHNPFQLNPSNKRFSSISSIDKFISGTFKGNVPYINPPSLTLFQRLWCNRPFILRGHILHWPALSEHPWSSIDYLRTIAGPGRVVPVEIGQDYRLDDWKPDIISWDSFLSSLYSSSRPGCQESHDVLYLAQHNLMMQFPALRDDIVLPDYIFASLPPPSTYLEYQPPKNDDQLVLNAWLGPQDTVSPAHTDPYFNCYAQVVGRKTVWLAPPDMTPFMYPFTVTSSDIADRSHNPAANIVNPSLSNTSRVDVFPCSAEAESASRGEFPAFWETTPKYALCATLEPGDMLFFPPGWWHAMRSEDVSFSVSMWF</sequence>
<dbReference type="EMBL" id="GL945484">
    <property type="protein sequence ID" value="EGN96199.1"/>
    <property type="molecule type" value="Genomic_DNA"/>
</dbReference>
<keyword evidence="3" id="KW-1185">Reference proteome</keyword>
<reference evidence="3" key="1">
    <citation type="journal article" date="2011" name="Science">
        <title>The plant cell wall-decomposing machinery underlies the functional diversity of forest fungi.</title>
        <authorList>
            <person name="Eastwood D.C."/>
            <person name="Floudas D."/>
            <person name="Binder M."/>
            <person name="Majcherczyk A."/>
            <person name="Schneider P."/>
            <person name="Aerts A."/>
            <person name="Asiegbu F.O."/>
            <person name="Baker S.E."/>
            <person name="Barry K."/>
            <person name="Bendiksby M."/>
            <person name="Blumentritt M."/>
            <person name="Coutinho P.M."/>
            <person name="Cullen D."/>
            <person name="de Vries R.P."/>
            <person name="Gathman A."/>
            <person name="Goodell B."/>
            <person name="Henrissat B."/>
            <person name="Ihrmark K."/>
            <person name="Kauserud H."/>
            <person name="Kohler A."/>
            <person name="LaButti K."/>
            <person name="Lapidus A."/>
            <person name="Lavin J.L."/>
            <person name="Lee Y.-H."/>
            <person name="Lindquist E."/>
            <person name="Lilly W."/>
            <person name="Lucas S."/>
            <person name="Morin E."/>
            <person name="Murat C."/>
            <person name="Oguiza J.A."/>
            <person name="Park J."/>
            <person name="Pisabarro A.G."/>
            <person name="Riley R."/>
            <person name="Rosling A."/>
            <person name="Salamov A."/>
            <person name="Schmidt O."/>
            <person name="Schmutz J."/>
            <person name="Skrede I."/>
            <person name="Stenlid J."/>
            <person name="Wiebenga A."/>
            <person name="Xie X."/>
            <person name="Kuees U."/>
            <person name="Hibbett D.S."/>
            <person name="Hoffmeister D."/>
            <person name="Hoegberg N."/>
            <person name="Martin F."/>
            <person name="Grigoriev I.V."/>
            <person name="Watkinson S.C."/>
        </authorList>
    </citation>
    <scope>NUCLEOTIDE SEQUENCE [LARGE SCALE GENOMIC DNA]</scope>
    <source>
        <strain evidence="3">strain S7.3</strain>
    </source>
</reference>
<dbReference type="SUPFAM" id="SSF51197">
    <property type="entry name" value="Clavaminate synthase-like"/>
    <property type="match status" value="1"/>
</dbReference>
<evidence type="ECO:0000313" key="2">
    <source>
        <dbReference type="EMBL" id="EGN96199.1"/>
    </source>
</evidence>
<accession>F8Q6G1</accession>
<dbReference type="HOGENOM" id="CLU_016785_0_1_1"/>
<dbReference type="OrthoDB" id="47172at2759"/>
<dbReference type="PROSITE" id="PS51184">
    <property type="entry name" value="JMJC"/>
    <property type="match status" value="1"/>
</dbReference>
<protein>
    <recommendedName>
        <fullName evidence="1">JmjC domain-containing protein</fullName>
    </recommendedName>
</protein>
<dbReference type="Gene3D" id="2.60.120.650">
    <property type="entry name" value="Cupin"/>
    <property type="match status" value="1"/>
</dbReference>
<dbReference type="STRING" id="936435.F8Q6G1"/>
<dbReference type="PANTHER" id="PTHR12461">
    <property type="entry name" value="HYPOXIA-INDUCIBLE FACTOR 1 ALPHA INHIBITOR-RELATED"/>
    <property type="match status" value="1"/>
</dbReference>
<dbReference type="InterPro" id="IPR041667">
    <property type="entry name" value="Cupin_8"/>
</dbReference>
<evidence type="ECO:0000313" key="3">
    <source>
        <dbReference type="Proteomes" id="UP000008063"/>
    </source>
</evidence>
<feature type="domain" description="JmjC" evidence="1">
    <location>
        <begin position="289"/>
        <end position="456"/>
    </location>
</feature>
<name>F8Q6G1_SERL3</name>
<organism evidence="3">
    <name type="scientific">Serpula lacrymans var. lacrymans (strain S7.3)</name>
    <name type="common">Dry rot fungus</name>
    <dbReference type="NCBI Taxonomy" id="936435"/>
    <lineage>
        <taxon>Eukaryota</taxon>
        <taxon>Fungi</taxon>
        <taxon>Dikarya</taxon>
        <taxon>Basidiomycota</taxon>
        <taxon>Agaricomycotina</taxon>
        <taxon>Agaricomycetes</taxon>
        <taxon>Agaricomycetidae</taxon>
        <taxon>Boletales</taxon>
        <taxon>Coniophorineae</taxon>
        <taxon>Serpulaceae</taxon>
        <taxon>Serpula</taxon>
    </lineage>
</organism>
<dbReference type="eggNOG" id="KOG2132">
    <property type="taxonomic scope" value="Eukaryota"/>
</dbReference>
<dbReference type="PANTHER" id="PTHR12461:SF94">
    <property type="entry name" value="JMJC DOMAIN-CONTAINING PROTEIN"/>
    <property type="match status" value="1"/>
</dbReference>
<dbReference type="OMA" id="VPDYCYI"/>
<dbReference type="Pfam" id="PF13621">
    <property type="entry name" value="Cupin_8"/>
    <property type="match status" value="1"/>
</dbReference>
<dbReference type="InParanoid" id="F8Q6G1"/>
<evidence type="ECO:0000259" key="1">
    <source>
        <dbReference type="PROSITE" id="PS51184"/>
    </source>
</evidence>
<gene>
    <name evidence="2" type="ORF">SERLA73DRAFT_185827</name>
</gene>
<dbReference type="InterPro" id="IPR003347">
    <property type="entry name" value="JmjC_dom"/>
</dbReference>
<dbReference type="Proteomes" id="UP000008063">
    <property type="component" value="Unassembled WGS sequence"/>
</dbReference>